<evidence type="ECO:0008006" key="8">
    <source>
        <dbReference type="Google" id="ProtNLM"/>
    </source>
</evidence>
<feature type="transmembrane region" description="Helical" evidence="6">
    <location>
        <begin position="40"/>
        <end position="59"/>
    </location>
</feature>
<evidence type="ECO:0000256" key="5">
    <source>
        <dbReference type="SAM" id="MobiDB-lite"/>
    </source>
</evidence>
<dbReference type="GO" id="GO:0015095">
    <property type="term" value="F:magnesium ion transmembrane transporter activity"/>
    <property type="evidence" value="ECO:0007669"/>
    <property type="project" value="InterPro"/>
</dbReference>
<feature type="transmembrane region" description="Helical" evidence="6">
    <location>
        <begin position="216"/>
        <end position="244"/>
    </location>
</feature>
<feature type="transmembrane region" description="Helical" evidence="6">
    <location>
        <begin position="80"/>
        <end position="98"/>
    </location>
</feature>
<evidence type="ECO:0000256" key="3">
    <source>
        <dbReference type="ARBA" id="ARBA00022989"/>
    </source>
</evidence>
<accession>A0A024UKQ2</accession>
<keyword evidence="4 6" id="KW-0472">Membrane</keyword>
<dbReference type="AlphaFoldDB" id="A0A024UKQ2"/>
<feature type="transmembrane region" description="Helical" evidence="6">
    <location>
        <begin position="110"/>
        <end position="132"/>
    </location>
</feature>
<dbReference type="PANTHER" id="PTHR12570:SF9">
    <property type="entry name" value="MAGNESIUM TRANSPORTER NIPA8-RELATED"/>
    <property type="match status" value="1"/>
</dbReference>
<keyword evidence="2 6" id="KW-0812">Transmembrane</keyword>
<evidence type="ECO:0000256" key="1">
    <source>
        <dbReference type="ARBA" id="ARBA00004141"/>
    </source>
</evidence>
<keyword evidence="3 6" id="KW-1133">Transmembrane helix</keyword>
<protein>
    <recommendedName>
        <fullName evidence="8">Magnesium transporter</fullName>
    </recommendedName>
</protein>
<feature type="transmembrane region" description="Helical" evidence="6">
    <location>
        <begin position="250"/>
        <end position="268"/>
    </location>
</feature>
<dbReference type="SUPFAM" id="SSF103481">
    <property type="entry name" value="Multidrug resistance efflux transporter EmrE"/>
    <property type="match status" value="1"/>
</dbReference>
<dbReference type="EMBL" id="KI913955">
    <property type="protein sequence ID" value="ETW06397.1"/>
    <property type="molecule type" value="Genomic_DNA"/>
</dbReference>
<feature type="transmembrane region" description="Helical" evidence="6">
    <location>
        <begin position="178"/>
        <end position="196"/>
    </location>
</feature>
<reference evidence="7" key="1">
    <citation type="submission" date="2013-12" db="EMBL/GenBank/DDBJ databases">
        <title>The Genome Sequence of Aphanomyces invadans NJM9701.</title>
        <authorList>
            <consortium name="The Broad Institute Genomics Platform"/>
            <person name="Russ C."/>
            <person name="Tyler B."/>
            <person name="van West P."/>
            <person name="Dieguez-Uribeondo J."/>
            <person name="Young S.K."/>
            <person name="Zeng Q."/>
            <person name="Gargeya S."/>
            <person name="Fitzgerald M."/>
            <person name="Abouelleil A."/>
            <person name="Alvarado L."/>
            <person name="Chapman S.B."/>
            <person name="Gainer-Dewar J."/>
            <person name="Goldberg J."/>
            <person name="Griggs A."/>
            <person name="Gujja S."/>
            <person name="Hansen M."/>
            <person name="Howarth C."/>
            <person name="Imamovic A."/>
            <person name="Ireland A."/>
            <person name="Larimer J."/>
            <person name="McCowan C."/>
            <person name="Murphy C."/>
            <person name="Pearson M."/>
            <person name="Poon T.W."/>
            <person name="Priest M."/>
            <person name="Roberts A."/>
            <person name="Saif S."/>
            <person name="Shea T."/>
            <person name="Sykes S."/>
            <person name="Wortman J."/>
            <person name="Nusbaum C."/>
            <person name="Birren B."/>
        </authorList>
    </citation>
    <scope>NUCLEOTIDE SEQUENCE [LARGE SCALE GENOMIC DNA]</scope>
    <source>
        <strain evidence="7">NJM9701</strain>
    </source>
</reference>
<evidence type="ECO:0000313" key="7">
    <source>
        <dbReference type="EMBL" id="ETW06397.1"/>
    </source>
</evidence>
<evidence type="ECO:0000256" key="4">
    <source>
        <dbReference type="ARBA" id="ARBA00023136"/>
    </source>
</evidence>
<evidence type="ECO:0000256" key="6">
    <source>
        <dbReference type="SAM" id="Phobius"/>
    </source>
</evidence>
<name>A0A024UKQ2_9STRA</name>
<dbReference type="InterPro" id="IPR037185">
    <property type="entry name" value="EmrE-like"/>
</dbReference>
<feature type="transmembrane region" description="Helical" evidence="6">
    <location>
        <begin position="139"/>
        <end position="158"/>
    </location>
</feature>
<evidence type="ECO:0000256" key="2">
    <source>
        <dbReference type="ARBA" id="ARBA00022692"/>
    </source>
</evidence>
<dbReference type="GeneID" id="20079720"/>
<gene>
    <name evidence="7" type="ORF">H310_02670</name>
</gene>
<sequence>MSHFAHRAMLLAQNSAKQASYLAAHPPSPPAGPSDDADEFKWIGLAIVIGSAILSNLGVNVQKLSHVKEEKRSMFQRRPYYVRPLWIIGMAFVVLGSIGDFEALAFAPQALVASVGGGCTVLANMGFAHLWLGQRLTWYDVLGTFFILVGVVLSTLANTPDAQLTIVELELQFQHLEFLVYFSIMCLVLFGIFGEIRSIARRSRLTHEYLHRRLPYLYATASGIFGSFSVLLAKCTSMLLLLTFQGDNQFVYPITYVFVGGELAAFAMDLRMIKVVGMIATLVLQTDLLNRAIMSGDTLSVFPVFQCFWIGSSVVGGVVFYQKFDSFTLFEWISLPIALALIILGIYLLTQVANDDAAYASSVAATGRFGSLMPLSPPPMSSTLRTPIFSHGSFRSNDSYGSVKTKEAGSAKSPAEV</sequence>
<dbReference type="InterPro" id="IPR008521">
    <property type="entry name" value="Mg_trans_NIPA"/>
</dbReference>
<dbReference type="VEuPathDB" id="FungiDB:H310_02670"/>
<dbReference type="eggNOG" id="KOG2922">
    <property type="taxonomic scope" value="Eukaryota"/>
</dbReference>
<dbReference type="PANTHER" id="PTHR12570">
    <property type="match status" value="1"/>
</dbReference>
<feature type="region of interest" description="Disordered" evidence="5">
    <location>
        <begin position="397"/>
        <end position="417"/>
    </location>
</feature>
<feature type="transmembrane region" description="Helical" evidence="6">
    <location>
        <begin position="328"/>
        <end position="349"/>
    </location>
</feature>
<organism evidence="7">
    <name type="scientific">Aphanomyces invadans</name>
    <dbReference type="NCBI Taxonomy" id="157072"/>
    <lineage>
        <taxon>Eukaryota</taxon>
        <taxon>Sar</taxon>
        <taxon>Stramenopiles</taxon>
        <taxon>Oomycota</taxon>
        <taxon>Saprolegniomycetes</taxon>
        <taxon>Saprolegniales</taxon>
        <taxon>Verrucalvaceae</taxon>
        <taxon>Aphanomyces</taxon>
    </lineage>
</organism>
<proteinExistence type="predicted"/>
<dbReference type="Pfam" id="PF05653">
    <property type="entry name" value="Mg_trans_NIPA"/>
    <property type="match status" value="1"/>
</dbReference>
<dbReference type="OrthoDB" id="165382at2759"/>
<dbReference type="GO" id="GO:0016020">
    <property type="term" value="C:membrane"/>
    <property type="evidence" value="ECO:0007669"/>
    <property type="project" value="UniProtKB-SubCell"/>
</dbReference>
<feature type="transmembrane region" description="Helical" evidence="6">
    <location>
        <begin position="300"/>
        <end position="321"/>
    </location>
</feature>
<dbReference type="RefSeq" id="XP_008864472.1">
    <property type="nucleotide sequence ID" value="XM_008866250.1"/>
</dbReference>
<comment type="subcellular location">
    <subcellularLocation>
        <location evidence="1">Membrane</location>
        <topology evidence="1">Multi-pass membrane protein</topology>
    </subcellularLocation>
</comment>